<evidence type="ECO:0000313" key="1">
    <source>
        <dbReference type="EMBL" id="KAJ8761667.1"/>
    </source>
</evidence>
<dbReference type="Gene3D" id="2.30.240.10">
    <property type="entry name" value="At5g01610-like"/>
    <property type="match status" value="1"/>
</dbReference>
<evidence type="ECO:0000313" key="2">
    <source>
        <dbReference type="Proteomes" id="UP001159364"/>
    </source>
</evidence>
<dbReference type="PANTHER" id="PTHR31676">
    <property type="entry name" value="T31J12.3 PROTEIN-RELATED"/>
    <property type="match status" value="1"/>
</dbReference>
<dbReference type="InterPro" id="IPR007493">
    <property type="entry name" value="DUF538"/>
</dbReference>
<proteinExistence type="predicted"/>
<organism evidence="1 2">
    <name type="scientific">Erythroxylum novogranatense</name>
    <dbReference type="NCBI Taxonomy" id="1862640"/>
    <lineage>
        <taxon>Eukaryota</taxon>
        <taxon>Viridiplantae</taxon>
        <taxon>Streptophyta</taxon>
        <taxon>Embryophyta</taxon>
        <taxon>Tracheophyta</taxon>
        <taxon>Spermatophyta</taxon>
        <taxon>Magnoliopsida</taxon>
        <taxon>eudicotyledons</taxon>
        <taxon>Gunneridae</taxon>
        <taxon>Pentapetalae</taxon>
        <taxon>rosids</taxon>
        <taxon>fabids</taxon>
        <taxon>Malpighiales</taxon>
        <taxon>Erythroxylaceae</taxon>
        <taxon>Erythroxylum</taxon>
    </lineage>
</organism>
<dbReference type="SUPFAM" id="SSF141562">
    <property type="entry name" value="At5g01610-like"/>
    <property type="match status" value="1"/>
</dbReference>
<name>A0AAV8T4H6_9ROSI</name>
<dbReference type="EMBL" id="JAIWQS010000006">
    <property type="protein sequence ID" value="KAJ8761667.1"/>
    <property type="molecule type" value="Genomic_DNA"/>
</dbReference>
<keyword evidence="2" id="KW-1185">Reference proteome</keyword>
<gene>
    <name evidence="1" type="ORF">K2173_004443</name>
</gene>
<dbReference type="InterPro" id="IPR036758">
    <property type="entry name" value="At5g01610-like"/>
</dbReference>
<dbReference type="AlphaFoldDB" id="A0AAV8T4H6"/>
<sequence>MTDHELPMGLLLKGIREIFVDDISALSGISVQELFLWFPKKGITVDVPSSGVIYFNVGIVRKQFLLSLFETSRDCMAVRDGILDEIETSQSGNFKYGVVQQNDG</sequence>
<dbReference type="PANTHER" id="PTHR31676:SF110">
    <property type="entry name" value="TRANSMEMBRANE PROTEIN"/>
    <property type="match status" value="1"/>
</dbReference>
<comment type="caution">
    <text evidence="1">The sequence shown here is derived from an EMBL/GenBank/DDBJ whole genome shotgun (WGS) entry which is preliminary data.</text>
</comment>
<protein>
    <submittedName>
        <fullName evidence="1">Uncharacterized protein</fullName>
    </submittedName>
</protein>
<dbReference type="Pfam" id="PF04398">
    <property type="entry name" value="DUF538"/>
    <property type="match status" value="1"/>
</dbReference>
<accession>A0AAV8T4H6</accession>
<reference evidence="1 2" key="1">
    <citation type="submission" date="2021-09" db="EMBL/GenBank/DDBJ databases">
        <title>Genomic insights and catalytic innovation underlie evolution of tropane alkaloids biosynthesis.</title>
        <authorList>
            <person name="Wang Y.-J."/>
            <person name="Tian T."/>
            <person name="Huang J.-P."/>
            <person name="Huang S.-X."/>
        </authorList>
    </citation>
    <scope>NUCLEOTIDE SEQUENCE [LARGE SCALE GENOMIC DNA]</scope>
    <source>
        <strain evidence="1">KIB-2018</strain>
        <tissue evidence="1">Leaf</tissue>
    </source>
</reference>
<dbReference type="Proteomes" id="UP001159364">
    <property type="component" value="Linkage Group LG06"/>
</dbReference>